<reference evidence="1" key="1">
    <citation type="journal article" date="2021" name="Proc. Natl. Acad. Sci. U.S.A.">
        <title>A Catalog of Tens of Thousands of Viruses from Human Metagenomes Reveals Hidden Associations with Chronic Diseases.</title>
        <authorList>
            <person name="Tisza M.J."/>
            <person name="Buck C.B."/>
        </authorList>
    </citation>
    <scope>NUCLEOTIDE SEQUENCE</scope>
    <source>
        <strain evidence="1">CtWT735</strain>
    </source>
</reference>
<protein>
    <submittedName>
        <fullName evidence="1">Uncharacterized protein</fullName>
    </submittedName>
</protein>
<proteinExistence type="predicted"/>
<dbReference type="EMBL" id="BK015930">
    <property type="protein sequence ID" value="DAF85741.1"/>
    <property type="molecule type" value="Genomic_DNA"/>
</dbReference>
<accession>A0A8S5TU56</accession>
<name>A0A8S5TU56_9CAUD</name>
<evidence type="ECO:0000313" key="1">
    <source>
        <dbReference type="EMBL" id="DAF85741.1"/>
    </source>
</evidence>
<organism evidence="1">
    <name type="scientific">Siphoviridae sp. ctWT735</name>
    <dbReference type="NCBI Taxonomy" id="2825538"/>
    <lineage>
        <taxon>Viruses</taxon>
        <taxon>Duplodnaviria</taxon>
        <taxon>Heunggongvirae</taxon>
        <taxon>Uroviricota</taxon>
        <taxon>Caudoviricetes</taxon>
    </lineage>
</organism>
<sequence length="77" mass="9272">MKNRPKVSTTWTKMKTAFKNHYYSFVNYVDIFKVICFEDSLIFLQNLYKINSNSLLSFLIQPHFQRYKLLALTKKTI</sequence>